<reference evidence="2" key="1">
    <citation type="submission" date="2023-07" db="EMBL/GenBank/DDBJ databases">
        <title>Genome content predicts the carbon catabolic preferences of heterotrophic bacteria.</title>
        <authorList>
            <person name="Gralka M."/>
        </authorList>
    </citation>
    <scope>NUCLEOTIDE SEQUENCE</scope>
    <source>
        <strain evidence="2">I3M17_2</strain>
    </source>
</reference>
<name>A0AAW7X601_9GAMM</name>
<feature type="region of interest" description="Disordered" evidence="1">
    <location>
        <begin position="282"/>
        <end position="309"/>
    </location>
</feature>
<dbReference type="EMBL" id="JAUOPB010000004">
    <property type="protein sequence ID" value="MDO6422051.1"/>
    <property type="molecule type" value="Genomic_DNA"/>
</dbReference>
<comment type="caution">
    <text evidence="2">The sequence shown here is derived from an EMBL/GenBank/DDBJ whole genome shotgun (WGS) entry which is preliminary data.</text>
</comment>
<dbReference type="Proteomes" id="UP001169760">
    <property type="component" value="Unassembled WGS sequence"/>
</dbReference>
<accession>A0AAW7X601</accession>
<evidence type="ECO:0000256" key="1">
    <source>
        <dbReference type="SAM" id="MobiDB-lite"/>
    </source>
</evidence>
<gene>
    <name evidence="2" type="ORF">Q4521_06175</name>
</gene>
<dbReference type="RefSeq" id="WP_303491858.1">
    <property type="nucleotide sequence ID" value="NZ_JAUOPB010000004.1"/>
</dbReference>
<protein>
    <submittedName>
        <fullName evidence="2">Uncharacterized protein</fullName>
    </submittedName>
</protein>
<evidence type="ECO:0000313" key="3">
    <source>
        <dbReference type="Proteomes" id="UP001169760"/>
    </source>
</evidence>
<sequence>MIDWLKFFPFALRDEPNPSEVRGPYFSKPVPIKWQFGDSFLHFTAPRSNAVFSFSGRSRSVDRVVPKKRDILKALGPRPNTGDWDNPVNRWNYNLIYFNAWYFVGPWFCGAKARFSVRANLIETSRLSSFFNKNMFHPKVFESAVASILDCHYGHHDFNTKTKAHFRGPLNWQVLPISYSIQAVVCDVHCVGNGTVEDPEVYRKIYIPITSSHILNFNFDFCGADLKNDTVRAKPLLALCNSIIDSIRLDVGPETQAEWDKVKATCPDMSITETFGELQWPLAPEKPPKEKREVDITPQSAGFEKLRSF</sequence>
<proteinExistence type="predicted"/>
<organism evidence="2 3">
    <name type="scientific">Saccharophagus degradans</name>
    <dbReference type="NCBI Taxonomy" id="86304"/>
    <lineage>
        <taxon>Bacteria</taxon>
        <taxon>Pseudomonadati</taxon>
        <taxon>Pseudomonadota</taxon>
        <taxon>Gammaproteobacteria</taxon>
        <taxon>Cellvibrionales</taxon>
        <taxon>Cellvibrionaceae</taxon>
        <taxon>Saccharophagus</taxon>
    </lineage>
</organism>
<dbReference type="AlphaFoldDB" id="A0AAW7X601"/>
<evidence type="ECO:0000313" key="2">
    <source>
        <dbReference type="EMBL" id="MDO6422051.1"/>
    </source>
</evidence>
<feature type="compositionally biased region" description="Basic and acidic residues" evidence="1">
    <location>
        <begin position="286"/>
        <end position="295"/>
    </location>
</feature>